<evidence type="ECO:0000256" key="1">
    <source>
        <dbReference type="SAM" id="MobiDB-lite"/>
    </source>
</evidence>
<keyword evidence="3" id="KW-1185">Reference proteome</keyword>
<dbReference type="Pfam" id="PF06073">
    <property type="entry name" value="DUF934"/>
    <property type="match status" value="1"/>
</dbReference>
<evidence type="ECO:0000313" key="2">
    <source>
        <dbReference type="EMBL" id="VCU70384.1"/>
    </source>
</evidence>
<protein>
    <recommendedName>
        <fullName evidence="4">DUF934 domain-containing protein</fullName>
    </recommendedName>
</protein>
<proteinExistence type="predicted"/>
<name>A0A3P4B268_9BURK</name>
<dbReference type="OrthoDB" id="9800421at2"/>
<dbReference type="AlphaFoldDB" id="A0A3P4B268"/>
<dbReference type="InterPro" id="IPR008318">
    <property type="entry name" value="UCP030820"/>
</dbReference>
<dbReference type="Proteomes" id="UP000277294">
    <property type="component" value="Unassembled WGS sequence"/>
</dbReference>
<accession>A0A3P4B268</accession>
<evidence type="ECO:0000313" key="3">
    <source>
        <dbReference type="Proteomes" id="UP000277294"/>
    </source>
</evidence>
<dbReference type="RefSeq" id="WP_124079893.1">
    <property type="nucleotide sequence ID" value="NZ_UWPJ01000018.1"/>
</dbReference>
<sequence>MSELQQAATLVRPHGLEADTWQRFEPTEAQALPPDDGDWLVPLAVWRAAHAELRGRRRPVGVLLAPADDPLELAEAGRIDEQGLALIAVDFPVYTDGRGYSIAYMLRTRLGWQGELRAVGDVLIDTIHYQARAGFDSFAVKPGHDPEQALKAFGTFTAAYQRSYSTPAARAGESAREEEAAAMPAVRPTHRPPQGAAGWQG</sequence>
<gene>
    <name evidence="2" type="ORF">PIGHUM_02456</name>
</gene>
<organism evidence="2 3">
    <name type="scientific">Pigmentiphaga humi</name>
    <dbReference type="NCBI Taxonomy" id="2478468"/>
    <lineage>
        <taxon>Bacteria</taxon>
        <taxon>Pseudomonadati</taxon>
        <taxon>Pseudomonadota</taxon>
        <taxon>Betaproteobacteria</taxon>
        <taxon>Burkholderiales</taxon>
        <taxon>Alcaligenaceae</taxon>
        <taxon>Pigmentiphaga</taxon>
    </lineage>
</organism>
<reference evidence="2 3" key="1">
    <citation type="submission" date="2018-10" db="EMBL/GenBank/DDBJ databases">
        <authorList>
            <person name="Criscuolo A."/>
        </authorList>
    </citation>
    <scope>NUCLEOTIDE SEQUENCE [LARGE SCALE GENOMIC DNA]</scope>
    <source>
        <strain evidence="2">DnA1</strain>
    </source>
</reference>
<feature type="region of interest" description="Disordered" evidence="1">
    <location>
        <begin position="167"/>
        <end position="201"/>
    </location>
</feature>
<dbReference type="EMBL" id="UWPJ01000018">
    <property type="protein sequence ID" value="VCU70384.1"/>
    <property type="molecule type" value="Genomic_DNA"/>
</dbReference>
<evidence type="ECO:0008006" key="4">
    <source>
        <dbReference type="Google" id="ProtNLM"/>
    </source>
</evidence>